<evidence type="ECO:0000256" key="7">
    <source>
        <dbReference type="ARBA" id="ARBA00022840"/>
    </source>
</evidence>
<accession>A0A378XHK6</accession>
<evidence type="ECO:0000256" key="4">
    <source>
        <dbReference type="ARBA" id="ARBA00022679"/>
    </source>
</evidence>
<dbReference type="SUPFAM" id="SSF47384">
    <property type="entry name" value="Homodimeric domain of signal transducing histidine kinase"/>
    <property type="match status" value="1"/>
</dbReference>
<evidence type="ECO:0000259" key="11">
    <source>
        <dbReference type="PROSITE" id="PS50109"/>
    </source>
</evidence>
<keyword evidence="10" id="KW-0472">Membrane</keyword>
<dbReference type="PROSITE" id="PS50109">
    <property type="entry name" value="HIS_KIN"/>
    <property type="match status" value="1"/>
</dbReference>
<dbReference type="CDD" id="cd00082">
    <property type="entry name" value="HisKA"/>
    <property type="match status" value="1"/>
</dbReference>
<dbReference type="EC" id="2.7.13.3" evidence="2"/>
<feature type="coiled-coil region" evidence="9">
    <location>
        <begin position="383"/>
        <end position="410"/>
    </location>
</feature>
<evidence type="ECO:0000256" key="5">
    <source>
        <dbReference type="ARBA" id="ARBA00022741"/>
    </source>
</evidence>
<keyword evidence="4 12" id="KW-0808">Transferase</keyword>
<keyword evidence="10" id="KW-0812">Transmembrane</keyword>
<dbReference type="SMART" id="SM00387">
    <property type="entry name" value="HATPase_c"/>
    <property type="match status" value="1"/>
</dbReference>
<evidence type="ECO:0000313" key="13">
    <source>
        <dbReference type="Proteomes" id="UP000254603"/>
    </source>
</evidence>
<keyword evidence="9" id="KW-0175">Coiled coil</keyword>
<dbReference type="Pfam" id="PF00512">
    <property type="entry name" value="HisKA"/>
    <property type="match status" value="1"/>
</dbReference>
<evidence type="ECO:0000256" key="9">
    <source>
        <dbReference type="SAM" id="Coils"/>
    </source>
</evidence>
<reference evidence="12 13" key="1">
    <citation type="submission" date="2018-06" db="EMBL/GenBank/DDBJ databases">
        <authorList>
            <consortium name="Pathogen Informatics"/>
            <person name="Doyle S."/>
        </authorList>
    </citation>
    <scope>NUCLEOTIDE SEQUENCE [LARGE SCALE GENOMIC DNA]</scope>
    <source>
        <strain evidence="12 13">NCTC11997</strain>
    </source>
</reference>
<gene>
    <name evidence="12" type="primary">fixL_2</name>
    <name evidence="12" type="ORF">NCTC11997_02354</name>
</gene>
<dbReference type="Gene3D" id="3.30.565.10">
    <property type="entry name" value="Histidine kinase-like ATPase, C-terminal domain"/>
    <property type="match status" value="1"/>
</dbReference>
<keyword evidence="10" id="KW-1133">Transmembrane helix</keyword>
<dbReference type="InterPro" id="IPR003594">
    <property type="entry name" value="HATPase_dom"/>
</dbReference>
<comment type="catalytic activity">
    <reaction evidence="1">
        <text>ATP + protein L-histidine = ADP + protein N-phospho-L-histidine.</text>
        <dbReference type="EC" id="2.7.13.3"/>
    </reaction>
</comment>
<dbReference type="EMBL" id="UGSB01000001">
    <property type="protein sequence ID" value="SUA57339.1"/>
    <property type="molecule type" value="Genomic_DNA"/>
</dbReference>
<evidence type="ECO:0000256" key="1">
    <source>
        <dbReference type="ARBA" id="ARBA00000085"/>
    </source>
</evidence>
<dbReference type="Gene3D" id="1.10.287.130">
    <property type="match status" value="1"/>
</dbReference>
<protein>
    <recommendedName>
        <fullName evidence="2">histidine kinase</fullName>
        <ecNumber evidence="2">2.7.13.3</ecNumber>
    </recommendedName>
</protein>
<dbReference type="STRING" id="1122619.GCA_000373745_02090"/>
<dbReference type="InterPro" id="IPR004358">
    <property type="entry name" value="Sig_transdc_His_kin-like_C"/>
</dbReference>
<dbReference type="Gene3D" id="3.40.190.10">
    <property type="entry name" value="Periplasmic binding protein-like II"/>
    <property type="match status" value="2"/>
</dbReference>
<keyword evidence="7" id="KW-0067">ATP-binding</keyword>
<evidence type="ECO:0000256" key="6">
    <source>
        <dbReference type="ARBA" id="ARBA00022777"/>
    </source>
</evidence>
<evidence type="ECO:0000256" key="2">
    <source>
        <dbReference type="ARBA" id="ARBA00012438"/>
    </source>
</evidence>
<evidence type="ECO:0000313" key="12">
    <source>
        <dbReference type="EMBL" id="SUA57339.1"/>
    </source>
</evidence>
<dbReference type="SUPFAM" id="SSF55874">
    <property type="entry name" value="ATPase domain of HSP90 chaperone/DNA topoisomerase II/histidine kinase"/>
    <property type="match status" value="1"/>
</dbReference>
<proteinExistence type="predicted"/>
<dbReference type="AlphaFoldDB" id="A0A378XHK6"/>
<evidence type="ECO:0000256" key="10">
    <source>
        <dbReference type="SAM" id="Phobius"/>
    </source>
</evidence>
<keyword evidence="3" id="KW-0597">Phosphoprotein</keyword>
<evidence type="ECO:0000256" key="3">
    <source>
        <dbReference type="ARBA" id="ARBA00022553"/>
    </source>
</evidence>
<keyword evidence="8" id="KW-0902">Two-component regulatory system</keyword>
<sequence length="640" mass="72060">MIKDLFLGVLQRWFSVEGFGLLLRKHLVFVLLVVLAKFWLSAVAIASTAYAQSERDSTIKTVFSSEAEKSNMPLIRIAAQNYLGGEHTLEEWQPTVQWLSESLPQYEFKLIPAEHDEIIDMVRNQAVDYVLINPGLYSSLHYDYGINNMLSQVYASDTLSPYSVGSVLIKRRGNQDIQHFEDLPGRSMAIVNTEAFGGYQVMLRELRARDIYPEKQMELLTVGFPMSHVIEAVASGQADTGVLRACVLESLPNWQTRFEVIEAEDNINFPCVVTTRLYPGWVLAGVKNDQLRQTRDIIQSLLLLPPYDSGNGATYWSVLANTQDLDDLFKELELGVYSANDTLLADYFKRYWWFLAAVLFLIACGGLYTARVRYLVSKRTEDLELALKYQKALQDRINEVQEQANHQTKLVILGEMSGTLAHELNQPLATIGNYSRSLLRRLDKQRLSEEDLRLATKEIIEQTERSSNIIQGVRAFARKRPMRLEKVLISEVCDEAVQLFSGMLSLPPQVLSFDTLENNKTLIVDPVQIQQALINLLKNGYDAMIEAAVEVQIIHLTLWQSEQQVHITVQDNGPGLTAEAYDNLFDTFYTSKAEGLGLGLSVCRTIAEVHGGKLEVDLLPKGSAINILTGAVFTLSLPDQ</sequence>
<evidence type="ECO:0000256" key="8">
    <source>
        <dbReference type="ARBA" id="ARBA00023012"/>
    </source>
</evidence>
<dbReference type="GO" id="GO:0000155">
    <property type="term" value="F:phosphorelay sensor kinase activity"/>
    <property type="evidence" value="ECO:0007669"/>
    <property type="project" value="InterPro"/>
</dbReference>
<dbReference type="Proteomes" id="UP000254603">
    <property type="component" value="Unassembled WGS sequence"/>
</dbReference>
<organism evidence="12 13">
    <name type="scientific">Oligella ureolytica</name>
    <dbReference type="NCBI Taxonomy" id="90244"/>
    <lineage>
        <taxon>Bacteria</taxon>
        <taxon>Pseudomonadati</taxon>
        <taxon>Pseudomonadota</taxon>
        <taxon>Betaproteobacteria</taxon>
        <taxon>Burkholderiales</taxon>
        <taxon>Alcaligenaceae</taxon>
        <taxon>Oligella</taxon>
    </lineage>
</organism>
<feature type="transmembrane region" description="Helical" evidence="10">
    <location>
        <begin position="351"/>
        <end position="370"/>
    </location>
</feature>
<dbReference type="PANTHER" id="PTHR43065:SF10">
    <property type="entry name" value="PEROXIDE STRESS-ACTIVATED HISTIDINE KINASE MAK3"/>
    <property type="match status" value="1"/>
</dbReference>
<dbReference type="InterPro" id="IPR005467">
    <property type="entry name" value="His_kinase_dom"/>
</dbReference>
<dbReference type="PANTHER" id="PTHR43065">
    <property type="entry name" value="SENSOR HISTIDINE KINASE"/>
    <property type="match status" value="1"/>
</dbReference>
<name>A0A378XHK6_9BURK</name>
<dbReference type="GO" id="GO:0005524">
    <property type="term" value="F:ATP binding"/>
    <property type="evidence" value="ECO:0007669"/>
    <property type="project" value="UniProtKB-KW"/>
</dbReference>
<dbReference type="SMART" id="SM00388">
    <property type="entry name" value="HisKA"/>
    <property type="match status" value="1"/>
</dbReference>
<keyword evidence="6" id="KW-0418">Kinase</keyword>
<dbReference type="InterPro" id="IPR036097">
    <property type="entry name" value="HisK_dim/P_sf"/>
</dbReference>
<dbReference type="InterPro" id="IPR003661">
    <property type="entry name" value="HisK_dim/P_dom"/>
</dbReference>
<feature type="domain" description="Histidine kinase" evidence="11">
    <location>
        <begin position="419"/>
        <end position="640"/>
    </location>
</feature>
<dbReference type="PRINTS" id="PR00344">
    <property type="entry name" value="BCTRLSENSOR"/>
</dbReference>
<dbReference type="Pfam" id="PF12974">
    <property type="entry name" value="Phosphonate-bd"/>
    <property type="match status" value="1"/>
</dbReference>
<feature type="transmembrane region" description="Helical" evidence="10">
    <location>
        <begin position="27"/>
        <end position="51"/>
    </location>
</feature>
<keyword evidence="5" id="KW-0547">Nucleotide-binding</keyword>
<dbReference type="InterPro" id="IPR036890">
    <property type="entry name" value="HATPase_C_sf"/>
</dbReference>
<dbReference type="SUPFAM" id="SSF53850">
    <property type="entry name" value="Periplasmic binding protein-like II"/>
    <property type="match status" value="1"/>
</dbReference>
<dbReference type="Pfam" id="PF02518">
    <property type="entry name" value="HATPase_c"/>
    <property type="match status" value="1"/>
</dbReference>